<sequence length="133" mass="15324">MCIIFSDLDRAPLESIIVGHLTHLSQDFHSYLLDFEMKYVHLDWVRTAFILSKATRSKLPVTDQEELLEVSSDCNLQFKFAKSTTPHFWVSVKQEYPDLGQKSLVALALCLHIFMRGLLLFNTVIKTKPINLL</sequence>
<evidence type="ECO:0000313" key="1">
    <source>
        <dbReference type="EMBL" id="CAF2878249.1"/>
    </source>
</evidence>
<dbReference type="Proteomes" id="UP000675881">
    <property type="component" value="Chromosome 2"/>
</dbReference>
<protein>
    <submittedName>
        <fullName evidence="1">(salmon louse) hypothetical protein</fullName>
    </submittedName>
</protein>
<evidence type="ECO:0000313" key="2">
    <source>
        <dbReference type="Proteomes" id="UP000675881"/>
    </source>
</evidence>
<name>A0A7R8CSC3_LEPSM</name>
<keyword evidence="2" id="KW-1185">Reference proteome</keyword>
<proteinExistence type="predicted"/>
<dbReference type="OrthoDB" id="8871150at2759"/>
<gene>
    <name evidence="1" type="ORF">LSAA_6866</name>
</gene>
<accession>A0A7R8CSC3</accession>
<dbReference type="EMBL" id="HG994581">
    <property type="protein sequence ID" value="CAF2878249.1"/>
    <property type="molecule type" value="Genomic_DNA"/>
</dbReference>
<organism evidence="1 2">
    <name type="scientific">Lepeophtheirus salmonis</name>
    <name type="common">Salmon louse</name>
    <name type="synonym">Caligus salmonis</name>
    <dbReference type="NCBI Taxonomy" id="72036"/>
    <lineage>
        <taxon>Eukaryota</taxon>
        <taxon>Metazoa</taxon>
        <taxon>Ecdysozoa</taxon>
        <taxon>Arthropoda</taxon>
        <taxon>Crustacea</taxon>
        <taxon>Multicrustacea</taxon>
        <taxon>Hexanauplia</taxon>
        <taxon>Copepoda</taxon>
        <taxon>Siphonostomatoida</taxon>
        <taxon>Caligidae</taxon>
        <taxon>Lepeophtheirus</taxon>
    </lineage>
</organism>
<dbReference type="AlphaFoldDB" id="A0A7R8CSC3"/>
<reference evidence="1" key="1">
    <citation type="submission" date="2021-02" db="EMBL/GenBank/DDBJ databases">
        <authorList>
            <person name="Bekaert M."/>
        </authorList>
    </citation>
    <scope>NUCLEOTIDE SEQUENCE</scope>
    <source>
        <strain evidence="1">IoA-00</strain>
    </source>
</reference>